<keyword evidence="14 16" id="KW-0406">Ion transport</keyword>
<evidence type="ECO:0000256" key="7">
    <source>
        <dbReference type="ARBA" id="ARBA00022723"/>
    </source>
</evidence>
<evidence type="ECO:0000256" key="14">
    <source>
        <dbReference type="ARBA" id="ARBA00023065"/>
    </source>
</evidence>
<sequence>MTPTDNPTRLRDSTTEQDTRFADPADQAGGRPVRAGSFSPRLLWTSLPAALRKFSPRHQARNPVMLVVAVGALLVTVLAVLDPAPFAFAVSGWLWFTVLFANLAEAVAEGRGRAQADTLRRSRVDSVTNRITASDAADRIGRLLAEDDLAVEQVSAATLQVGDLVLLSAGDPIPGDGDIVEGLATVDESAVTGESAPVIREAGGDRSSVTGGTSVLSDRIVVRITAKPGESFVDRMIGLVEGAQRQKTPNEIALTILLSTLTIIFLLAILALQPMAAYSGGRQSVIVLTALLVCLIPTTIGALLSAIGIAGMDRLVQRNVLATSGRAVEAAGDVNTLLLDKTGTITFGNRQAVELVPVGDVDLAELAEAARLASLSDDTPEGRSVIDLCAREHGLDREPDAAESTAEFIAFTAQTRMSGIDLPGKDDATGSAATTRSVRKGAATEVANWVRDSGGTVPSELGDVVERISAAGGTPLVCGEVGGAGARVLGVIRLSDVVKPGMRERFVRLRAMGIRTVMVTGDNPLTAKAIAEQAGVDDHLAQARPEDKIALIKKEQAGGRLVAMTGDGTNDAPALAQADVGVAMNSGTSAAKEAGNMVDLDSNPTKLIEIVEVGKQLLITRGALTTFSIANDLAKYFAILPAMFVGLYPQLEALNIMRLATPSSAILSAVIFNALIIVALIPLALRGVRYRAAGAGRLLRRNLLVFGLGGLVTPFLGIWLIDLLVRHLPGIG</sequence>
<evidence type="ECO:0000256" key="5">
    <source>
        <dbReference type="ARBA" id="ARBA00022553"/>
    </source>
</evidence>
<keyword evidence="9 16" id="KW-0067">ATP-binding</keyword>
<dbReference type="GO" id="GO:0000287">
    <property type="term" value="F:magnesium ion binding"/>
    <property type="evidence" value="ECO:0007669"/>
    <property type="project" value="UniProtKB-UniRule"/>
</dbReference>
<dbReference type="GO" id="GO:0016887">
    <property type="term" value="F:ATP hydrolysis activity"/>
    <property type="evidence" value="ECO:0007669"/>
    <property type="project" value="InterPro"/>
</dbReference>
<dbReference type="Gene3D" id="3.40.1110.10">
    <property type="entry name" value="Calcium-transporting ATPase, cytoplasmic domain N"/>
    <property type="match status" value="1"/>
</dbReference>
<dbReference type="HAMAP" id="MF_00285">
    <property type="entry name" value="KdpB"/>
    <property type="match status" value="1"/>
</dbReference>
<evidence type="ECO:0000313" key="20">
    <source>
        <dbReference type="Proteomes" id="UP000095210"/>
    </source>
</evidence>
<evidence type="ECO:0000256" key="10">
    <source>
        <dbReference type="ARBA" id="ARBA00022842"/>
    </source>
</evidence>
<keyword evidence="6 16" id="KW-0812">Transmembrane</keyword>
<proteinExistence type="inferred from homology"/>
<reference evidence="20" key="1">
    <citation type="submission" date="2016-03" db="EMBL/GenBank/DDBJ databases">
        <title>Complete genome sequence of the type strain Actinoalloteichus hymeniacidonis DSM 45092.</title>
        <authorList>
            <person name="Schaffert L."/>
            <person name="Albersmeier A."/>
            <person name="Winkler A."/>
            <person name="Kalinowski J."/>
            <person name="Zotchev S."/>
            <person name="Ruckert C."/>
        </authorList>
    </citation>
    <scope>NUCLEOTIDE SEQUENCE [LARGE SCALE GENOMIC DNA]</scope>
    <source>
        <strain evidence="20">HPA177(T) (DSM 45092(T))</strain>
    </source>
</reference>
<dbReference type="PRINTS" id="PR00120">
    <property type="entry name" value="HATPASE"/>
</dbReference>
<evidence type="ECO:0000256" key="4">
    <source>
        <dbReference type="ARBA" id="ARBA00022538"/>
    </source>
</evidence>
<dbReference type="PANTHER" id="PTHR43743">
    <property type="entry name" value="POTASSIUM-TRANSPORTING ATPASE ATP-BINDING SUBUNIT"/>
    <property type="match status" value="1"/>
</dbReference>
<feature type="transmembrane region" description="Helical" evidence="16">
    <location>
        <begin position="703"/>
        <end position="721"/>
    </location>
</feature>
<keyword evidence="12 16" id="KW-1278">Translocase</keyword>
<evidence type="ECO:0000256" key="12">
    <source>
        <dbReference type="ARBA" id="ARBA00022967"/>
    </source>
</evidence>
<dbReference type="InterPro" id="IPR036412">
    <property type="entry name" value="HAD-like_sf"/>
</dbReference>
<dbReference type="InterPro" id="IPR006391">
    <property type="entry name" value="P-type_ATPase_bsu_IA"/>
</dbReference>
<dbReference type="GO" id="GO:0008556">
    <property type="term" value="F:P-type potassium transmembrane transporter activity"/>
    <property type="evidence" value="ECO:0007669"/>
    <property type="project" value="UniProtKB-UniRule"/>
</dbReference>
<dbReference type="NCBIfam" id="TIGR01497">
    <property type="entry name" value="kdpB"/>
    <property type="match status" value="1"/>
</dbReference>
<comment type="function">
    <text evidence="16">Part of the high-affinity ATP-driven potassium transport (or Kdp) system, which catalyzes the hydrolysis of ATP coupled with the electrogenic transport of potassium into the cytoplasm. This subunit is responsible for energy coupling to the transport system and for the release of the potassium ions to the cytoplasm.</text>
</comment>
<name>A0AAC9HTF6_9PSEU</name>
<accession>A0AAC9HTF6</accession>
<dbReference type="SUPFAM" id="SSF81660">
    <property type="entry name" value="Metal cation-transporting ATPase, ATP-binding domain N"/>
    <property type="match status" value="1"/>
</dbReference>
<keyword evidence="15 16" id="KW-0472">Membrane</keyword>
<feature type="binding site" evidence="16">
    <location>
        <position position="440"/>
    </location>
    <ligand>
        <name>ATP</name>
        <dbReference type="ChEBI" id="CHEBI:30616"/>
    </ligand>
</feature>
<evidence type="ECO:0000256" key="15">
    <source>
        <dbReference type="ARBA" id="ARBA00023136"/>
    </source>
</evidence>
<feature type="binding site" evidence="16">
    <location>
        <position position="571"/>
    </location>
    <ligand>
        <name>Mg(2+)</name>
        <dbReference type="ChEBI" id="CHEBI:18420"/>
    </ligand>
</feature>
<evidence type="ECO:0000256" key="11">
    <source>
        <dbReference type="ARBA" id="ARBA00022958"/>
    </source>
</evidence>
<gene>
    <name evidence="16" type="primary">kdpB</name>
    <name evidence="19" type="ORF">TL08_22360</name>
</gene>
<feature type="transmembrane region" description="Helical" evidence="16">
    <location>
        <begin position="86"/>
        <end position="104"/>
    </location>
</feature>
<feature type="transmembrane region" description="Helical" evidence="16">
    <location>
        <begin position="633"/>
        <end position="651"/>
    </location>
</feature>
<keyword evidence="10 16" id="KW-0460">Magnesium</keyword>
<evidence type="ECO:0000256" key="1">
    <source>
        <dbReference type="ARBA" id="ARBA00004651"/>
    </source>
</evidence>
<dbReference type="AlphaFoldDB" id="A0AAC9HTF6"/>
<dbReference type="SUPFAM" id="SSF81653">
    <property type="entry name" value="Calcium ATPase, transduction domain A"/>
    <property type="match status" value="1"/>
</dbReference>
<dbReference type="InterPro" id="IPR008250">
    <property type="entry name" value="ATPase_P-typ_transduc_dom_A_sf"/>
</dbReference>
<feature type="region of interest" description="Disordered" evidence="17">
    <location>
        <begin position="1"/>
        <end position="34"/>
    </location>
</feature>
<dbReference type="SUPFAM" id="SSF56784">
    <property type="entry name" value="HAD-like"/>
    <property type="match status" value="1"/>
</dbReference>
<keyword evidence="7 16" id="KW-0479">Metal-binding</keyword>
<dbReference type="SFLD" id="SFLDF00027">
    <property type="entry name" value="p-type_atpase"/>
    <property type="match status" value="1"/>
</dbReference>
<feature type="active site" description="4-aspartylphosphate intermediate" evidence="16">
    <location>
        <position position="340"/>
    </location>
</feature>
<dbReference type="Gene3D" id="2.70.150.10">
    <property type="entry name" value="Calcium-transporting ATPase, cytoplasmic transduction domain A"/>
    <property type="match status" value="1"/>
</dbReference>
<organism evidence="19 20">
    <name type="scientific">Actinoalloteichus hymeniacidonis</name>
    <dbReference type="NCBI Taxonomy" id="340345"/>
    <lineage>
        <taxon>Bacteria</taxon>
        <taxon>Bacillati</taxon>
        <taxon>Actinomycetota</taxon>
        <taxon>Actinomycetes</taxon>
        <taxon>Pseudonocardiales</taxon>
        <taxon>Pseudonocardiaceae</taxon>
        <taxon>Actinoalloteichus</taxon>
    </lineage>
</organism>
<feature type="binding site" evidence="16">
    <location>
        <position position="377"/>
    </location>
    <ligand>
        <name>ATP</name>
        <dbReference type="ChEBI" id="CHEBI:30616"/>
    </ligand>
</feature>
<feature type="transmembrane region" description="Helical" evidence="16">
    <location>
        <begin position="62"/>
        <end position="80"/>
    </location>
</feature>
<evidence type="ECO:0000256" key="16">
    <source>
        <dbReference type="HAMAP-Rule" id="MF_00285"/>
    </source>
</evidence>
<dbReference type="NCBIfam" id="TIGR01494">
    <property type="entry name" value="ATPase_P-type"/>
    <property type="match status" value="2"/>
</dbReference>
<keyword evidence="13 16" id="KW-1133">Transmembrane helix</keyword>
<evidence type="ECO:0000256" key="6">
    <source>
        <dbReference type="ARBA" id="ARBA00022692"/>
    </source>
</evidence>
<dbReference type="GO" id="GO:0005524">
    <property type="term" value="F:ATP binding"/>
    <property type="evidence" value="ECO:0007669"/>
    <property type="project" value="UniProtKB-UniRule"/>
</dbReference>
<feature type="binding site" evidence="16">
    <location>
        <position position="381"/>
    </location>
    <ligand>
        <name>ATP</name>
        <dbReference type="ChEBI" id="CHEBI:30616"/>
    </ligand>
</feature>
<dbReference type="Gene3D" id="3.40.50.1000">
    <property type="entry name" value="HAD superfamily/HAD-like"/>
    <property type="match status" value="1"/>
</dbReference>
<feature type="compositionally biased region" description="Basic and acidic residues" evidence="17">
    <location>
        <begin position="8"/>
        <end position="23"/>
    </location>
</feature>
<dbReference type="InterPro" id="IPR023298">
    <property type="entry name" value="ATPase_P-typ_TM_dom_sf"/>
</dbReference>
<dbReference type="InterPro" id="IPR023299">
    <property type="entry name" value="ATPase_P-typ_cyto_dom_N"/>
</dbReference>
<dbReference type="PRINTS" id="PR00119">
    <property type="entry name" value="CATATPASE"/>
</dbReference>
<dbReference type="InterPro" id="IPR018303">
    <property type="entry name" value="ATPase_P-typ_P_site"/>
</dbReference>
<protein>
    <recommendedName>
        <fullName evidence="16">Potassium-transporting ATPase ATP-binding subunit</fullName>
        <ecNumber evidence="16">7.2.2.6</ecNumber>
    </recommendedName>
    <alternativeName>
        <fullName evidence="16">ATP phosphohydrolase [potassium-transporting] B chain</fullName>
    </alternativeName>
    <alternativeName>
        <fullName evidence="16">Potassium-binding and translocating subunit B</fullName>
    </alternativeName>
    <alternativeName>
        <fullName evidence="16">Potassium-translocating ATPase B chain</fullName>
    </alternativeName>
</protein>
<feature type="binding site" evidence="16">
    <location>
        <position position="567"/>
    </location>
    <ligand>
        <name>Mg(2+)</name>
        <dbReference type="ChEBI" id="CHEBI:18420"/>
    </ligand>
</feature>
<dbReference type="InterPro" id="IPR001757">
    <property type="entry name" value="P_typ_ATPase"/>
</dbReference>
<keyword evidence="20" id="KW-1185">Reference proteome</keyword>
<keyword evidence="3 16" id="KW-1003">Cell membrane</keyword>
<dbReference type="PANTHER" id="PTHR43743:SF1">
    <property type="entry name" value="POTASSIUM-TRANSPORTING ATPASE ATP-BINDING SUBUNIT"/>
    <property type="match status" value="1"/>
</dbReference>
<keyword evidence="8 16" id="KW-0547">Nucleotide-binding</keyword>
<evidence type="ECO:0000256" key="8">
    <source>
        <dbReference type="ARBA" id="ARBA00022741"/>
    </source>
</evidence>
<dbReference type="InterPro" id="IPR023214">
    <property type="entry name" value="HAD_sf"/>
</dbReference>
<feature type="binding site" evidence="16">
    <location>
        <begin position="411"/>
        <end position="418"/>
    </location>
    <ligand>
        <name>ATP</name>
        <dbReference type="ChEBI" id="CHEBI:30616"/>
    </ligand>
</feature>
<dbReference type="KEGG" id="ahm:TL08_22360"/>
<evidence type="ECO:0000256" key="9">
    <source>
        <dbReference type="ARBA" id="ARBA00022840"/>
    </source>
</evidence>
<comment type="similarity">
    <text evidence="16">Belongs to the cation transport ATPase (P-type) (TC 3.A.3) family. Type IA subfamily.</text>
</comment>
<feature type="region of interest" description="Disordered" evidence="17">
    <location>
        <begin position="420"/>
        <end position="439"/>
    </location>
</feature>
<keyword evidence="4 16" id="KW-0633">Potassium transport</keyword>
<dbReference type="GO" id="GO:0005886">
    <property type="term" value="C:plasma membrane"/>
    <property type="evidence" value="ECO:0007669"/>
    <property type="project" value="UniProtKB-SubCell"/>
</dbReference>
<feature type="transmembrane region" description="Helical" evidence="16">
    <location>
        <begin position="252"/>
        <end position="273"/>
    </location>
</feature>
<comment type="catalytic activity">
    <reaction evidence="16">
        <text>K(+)(out) + ATP + H2O = K(+)(in) + ADP + phosphate + H(+)</text>
        <dbReference type="Rhea" id="RHEA:16777"/>
        <dbReference type="ChEBI" id="CHEBI:15377"/>
        <dbReference type="ChEBI" id="CHEBI:15378"/>
        <dbReference type="ChEBI" id="CHEBI:29103"/>
        <dbReference type="ChEBI" id="CHEBI:30616"/>
        <dbReference type="ChEBI" id="CHEBI:43474"/>
        <dbReference type="ChEBI" id="CHEBI:456216"/>
        <dbReference type="EC" id="7.2.2.6"/>
    </reaction>
</comment>
<dbReference type="PROSITE" id="PS00154">
    <property type="entry name" value="ATPASE_E1_E2"/>
    <property type="match status" value="1"/>
</dbReference>
<keyword evidence="2 16" id="KW-0813">Transport</keyword>
<dbReference type="RefSeq" id="WP_084643347.1">
    <property type="nucleotide sequence ID" value="NZ_CP014859.1"/>
</dbReference>
<keyword evidence="5 16" id="KW-0597">Phosphoprotein</keyword>
<comment type="subcellular location">
    <subcellularLocation>
        <location evidence="1 16">Cell membrane</location>
        <topology evidence="1 16">Multi-pass membrane protein</topology>
    </subcellularLocation>
</comment>
<keyword evidence="11 16" id="KW-0630">Potassium</keyword>
<comment type="subunit">
    <text evidence="16">The system is composed of three essential subunits: KdpA, KdpB and KdpC.</text>
</comment>
<feature type="transmembrane region" description="Helical" evidence="16">
    <location>
        <begin position="663"/>
        <end position="683"/>
    </location>
</feature>
<evidence type="ECO:0000256" key="2">
    <source>
        <dbReference type="ARBA" id="ARBA00022448"/>
    </source>
</evidence>
<dbReference type="Pfam" id="PF00122">
    <property type="entry name" value="E1-E2_ATPase"/>
    <property type="match status" value="1"/>
</dbReference>
<dbReference type="SUPFAM" id="SSF81665">
    <property type="entry name" value="Calcium ATPase, transmembrane domain M"/>
    <property type="match status" value="1"/>
</dbReference>
<dbReference type="SFLD" id="SFLDS00003">
    <property type="entry name" value="Haloacid_Dehalogenase"/>
    <property type="match status" value="1"/>
</dbReference>
<feature type="transmembrane region" description="Helical" evidence="16">
    <location>
        <begin position="285"/>
        <end position="309"/>
    </location>
</feature>
<evidence type="ECO:0000256" key="13">
    <source>
        <dbReference type="ARBA" id="ARBA00022989"/>
    </source>
</evidence>
<dbReference type="Pfam" id="PF00702">
    <property type="entry name" value="Hydrolase"/>
    <property type="match status" value="1"/>
</dbReference>
<evidence type="ECO:0000259" key="18">
    <source>
        <dbReference type="Pfam" id="PF00122"/>
    </source>
</evidence>
<dbReference type="InterPro" id="IPR044492">
    <property type="entry name" value="P_typ_ATPase_HD_dom"/>
</dbReference>
<evidence type="ECO:0000256" key="3">
    <source>
        <dbReference type="ARBA" id="ARBA00022475"/>
    </source>
</evidence>
<dbReference type="InterPro" id="IPR059000">
    <property type="entry name" value="ATPase_P-type_domA"/>
</dbReference>
<dbReference type="Proteomes" id="UP000095210">
    <property type="component" value="Chromosome"/>
</dbReference>
<evidence type="ECO:0000256" key="17">
    <source>
        <dbReference type="SAM" id="MobiDB-lite"/>
    </source>
</evidence>
<feature type="domain" description="P-type ATPase A" evidence="18">
    <location>
        <begin position="149"/>
        <end position="241"/>
    </location>
</feature>
<evidence type="ECO:0000313" key="19">
    <source>
        <dbReference type="EMBL" id="AOS65254.1"/>
    </source>
</evidence>
<dbReference type="SFLD" id="SFLDG00002">
    <property type="entry name" value="C1.7:_P-type_atpase_like"/>
    <property type="match status" value="1"/>
</dbReference>
<dbReference type="EC" id="7.2.2.6" evidence="16"/>
<dbReference type="EMBL" id="CP014859">
    <property type="protein sequence ID" value="AOS65254.1"/>
    <property type="molecule type" value="Genomic_DNA"/>
</dbReference>